<dbReference type="PANTHER" id="PTHR30383">
    <property type="entry name" value="THIOESTERASE 1/PROTEASE 1/LYSOPHOSPHOLIPASE L1"/>
    <property type="match status" value="1"/>
</dbReference>
<evidence type="ECO:0000256" key="1">
    <source>
        <dbReference type="SAM" id="Phobius"/>
    </source>
</evidence>
<sequence>MENLFRKKRINIVLFILLLVVIIFAVIFYFNVRSNPDNENEDVDASDTRIAAVGDSITYDMYIAATEGDFYPEQLENLLGEGYAVRNFGVSNYAAQSSSDFPYETTEEYEESLDFNPEIVIIMLGTNDTKATNWNGADQFKEEYEALLKNYQDLASVSRIILASPPPAFIESDVISGSIDSGVVINVRDVVEETADEFGLEFVDVYEEMRGHSEYFPDGIHPDEEGSEALAEIFYQQITKEE</sequence>
<evidence type="ECO:0000313" key="3">
    <source>
        <dbReference type="EMBL" id="GBD67298.1"/>
    </source>
</evidence>
<keyword evidence="4" id="KW-1185">Reference proteome</keyword>
<dbReference type="SUPFAM" id="SSF52266">
    <property type="entry name" value="SGNH hydrolase"/>
    <property type="match status" value="1"/>
</dbReference>
<dbReference type="Pfam" id="PF13472">
    <property type="entry name" value="Lipase_GDSL_2"/>
    <property type="match status" value="1"/>
</dbReference>
<accession>A0A2H6CQN4</accession>
<dbReference type="Proteomes" id="UP000236214">
    <property type="component" value="Unassembled WGS sequence"/>
</dbReference>
<evidence type="ECO:0000259" key="2">
    <source>
        <dbReference type="Pfam" id="PF13472"/>
    </source>
</evidence>
<dbReference type="PANTHER" id="PTHR30383:SF5">
    <property type="entry name" value="SGNH HYDROLASE-TYPE ESTERASE DOMAIN-CONTAINING PROTEIN"/>
    <property type="match status" value="1"/>
</dbReference>
<comment type="caution">
    <text evidence="3">The sequence shown here is derived from an EMBL/GenBank/DDBJ whole genome shotgun (WGS) entry which is preliminary data.</text>
</comment>
<evidence type="ECO:0000313" key="4">
    <source>
        <dbReference type="Proteomes" id="UP000236214"/>
    </source>
</evidence>
<feature type="domain" description="SGNH hydrolase-type esterase" evidence="2">
    <location>
        <begin position="52"/>
        <end position="228"/>
    </location>
</feature>
<feature type="transmembrane region" description="Helical" evidence="1">
    <location>
        <begin position="12"/>
        <end position="30"/>
    </location>
</feature>
<protein>
    <recommendedName>
        <fullName evidence="2">SGNH hydrolase-type esterase domain-containing protein</fullName>
    </recommendedName>
</protein>
<keyword evidence="1" id="KW-1133">Transmembrane helix</keyword>
<reference evidence="3 4" key="1">
    <citation type="submission" date="2016-05" db="EMBL/GenBank/DDBJ databases">
        <title>Whole genome sequencing of Tetragenococcus halophilus subsp. halophilus NISL 7118.</title>
        <authorList>
            <person name="Shiwa Y."/>
            <person name="Nishimura I."/>
            <person name="Yoshikawa H."/>
            <person name="Koyama Y."/>
            <person name="Oguma T."/>
        </authorList>
    </citation>
    <scope>NUCLEOTIDE SEQUENCE [LARGE SCALE GENOMIC DNA]</scope>
    <source>
        <strain evidence="3 4">NISL 7118</strain>
    </source>
</reference>
<gene>
    <name evidence="3" type="ORF">TEHN7118_0104</name>
</gene>
<dbReference type="InterPro" id="IPR013830">
    <property type="entry name" value="SGNH_hydro"/>
</dbReference>
<dbReference type="InterPro" id="IPR051532">
    <property type="entry name" value="Ester_Hydrolysis_Enzymes"/>
</dbReference>
<proteinExistence type="predicted"/>
<dbReference type="AlphaFoldDB" id="A0A2H6CQN4"/>
<keyword evidence="1" id="KW-0472">Membrane</keyword>
<dbReference type="GO" id="GO:0004622">
    <property type="term" value="F:phosphatidylcholine lysophospholipase activity"/>
    <property type="evidence" value="ECO:0007669"/>
    <property type="project" value="TreeGrafter"/>
</dbReference>
<dbReference type="RefSeq" id="WP_103103242.1">
    <property type="nucleotide sequence ID" value="NZ_BDEC01000004.1"/>
</dbReference>
<dbReference type="InterPro" id="IPR036514">
    <property type="entry name" value="SGNH_hydro_sf"/>
</dbReference>
<dbReference type="EMBL" id="BDEC01000004">
    <property type="protein sequence ID" value="GBD67298.1"/>
    <property type="molecule type" value="Genomic_DNA"/>
</dbReference>
<keyword evidence="1" id="KW-0812">Transmembrane</keyword>
<organism evidence="3 4">
    <name type="scientific">Tetragenococcus halophilus subsp. halophilus</name>
    <dbReference type="NCBI Taxonomy" id="1513897"/>
    <lineage>
        <taxon>Bacteria</taxon>
        <taxon>Bacillati</taxon>
        <taxon>Bacillota</taxon>
        <taxon>Bacilli</taxon>
        <taxon>Lactobacillales</taxon>
        <taxon>Enterococcaceae</taxon>
        <taxon>Tetragenococcus</taxon>
    </lineage>
</organism>
<name>A0A2H6CQN4_TETHA</name>
<dbReference type="Gene3D" id="3.40.50.1110">
    <property type="entry name" value="SGNH hydrolase"/>
    <property type="match status" value="1"/>
</dbReference>